<accession>A0ABX9W8F3</accession>
<organism evidence="4 5">
    <name type="scientific">Zhongshania marina</name>
    <dbReference type="NCBI Taxonomy" id="2304603"/>
    <lineage>
        <taxon>Bacteria</taxon>
        <taxon>Pseudomonadati</taxon>
        <taxon>Pseudomonadota</taxon>
        <taxon>Gammaproteobacteria</taxon>
        <taxon>Cellvibrionales</taxon>
        <taxon>Spongiibacteraceae</taxon>
        <taxon>Zhongshania</taxon>
    </lineage>
</organism>
<dbReference type="EMBL" id="RHGB01000002">
    <property type="protein sequence ID" value="RNL67198.1"/>
    <property type="molecule type" value="Genomic_DNA"/>
</dbReference>
<protein>
    <recommendedName>
        <fullName evidence="6">Thrombospondin type 3 repeat-containing protein</fullName>
    </recommendedName>
</protein>
<evidence type="ECO:0000256" key="2">
    <source>
        <dbReference type="SAM" id="Phobius"/>
    </source>
</evidence>
<feature type="compositionally biased region" description="Basic and acidic residues" evidence="1">
    <location>
        <begin position="261"/>
        <end position="279"/>
    </location>
</feature>
<name>A0ABX9W8F3_9GAMM</name>
<dbReference type="RefSeq" id="WP_123181421.1">
    <property type="nucleotide sequence ID" value="NZ_RHGB01000002.1"/>
</dbReference>
<feature type="compositionally biased region" description="Acidic residues" evidence="1">
    <location>
        <begin position="226"/>
        <end position="258"/>
    </location>
</feature>
<keyword evidence="3" id="KW-0732">Signal</keyword>
<evidence type="ECO:0000313" key="4">
    <source>
        <dbReference type="EMBL" id="RNL67198.1"/>
    </source>
</evidence>
<keyword evidence="2" id="KW-0472">Membrane</keyword>
<evidence type="ECO:0008006" key="6">
    <source>
        <dbReference type="Google" id="ProtNLM"/>
    </source>
</evidence>
<sequence length="481" mass="51656">MKYKLLLLFLAIFPVFTFAAQVPGFEAYGDLTSDCTEEWQTACTSARSGDGELKGYFAENYYGSGSHRCMKQSIANNGVFNSTVTIRSCVIDIPSCADKEGTSFLADIRFPNDEGAEFGTDCHFNCAAKYSTEIDPQYVCTFTGQEAQYDDDPETDDPIVNNPDTNDPDYCNNSTYDGTEDGTCIDYNHPDNEGGCGQHGKSFGTVDFGFGEVTGCFGGGQNAYEPDADLDGDGINNEDDPDIDGDGIPNEDDPDENGDGINEKKDTDGDGIPDYKDPDIDGDGIPNGQDGDKDGDGIANEDEGEKEGAGDGAASTCAKKPTSTGDKQLAAIHMQLWLNDCKGKDAGMLDELKDINSKFDDLTDEVNDGDADQLTNKVKDDGISEFNDLLDDHIDTIGDESEDGGPMSGIVESSGLDSVFENLLPSASGCTPLQLEFTSKFSLPIPCEKFTAFKEWFGWALGILTIYSIIMLALSPAPSKV</sequence>
<evidence type="ECO:0000256" key="1">
    <source>
        <dbReference type="SAM" id="MobiDB-lite"/>
    </source>
</evidence>
<evidence type="ECO:0000313" key="5">
    <source>
        <dbReference type="Proteomes" id="UP000274695"/>
    </source>
</evidence>
<keyword evidence="5" id="KW-1185">Reference proteome</keyword>
<evidence type="ECO:0000256" key="3">
    <source>
        <dbReference type="SAM" id="SignalP"/>
    </source>
</evidence>
<gene>
    <name evidence="4" type="ORF">D0911_02940</name>
</gene>
<keyword evidence="2" id="KW-1133">Transmembrane helix</keyword>
<reference evidence="4 5" key="1">
    <citation type="submission" date="2018-10" db="EMBL/GenBank/DDBJ databases">
        <title>Draft genome sequence of Zhongshania sp. DSW25-10.</title>
        <authorList>
            <person name="Oh J."/>
        </authorList>
    </citation>
    <scope>NUCLEOTIDE SEQUENCE [LARGE SCALE GENOMIC DNA]</scope>
    <source>
        <strain evidence="4 5">DSW25-10</strain>
    </source>
</reference>
<feature type="region of interest" description="Disordered" evidence="1">
    <location>
        <begin position="222"/>
        <end position="323"/>
    </location>
</feature>
<dbReference type="InterPro" id="IPR028974">
    <property type="entry name" value="TSP_type-3_rpt"/>
</dbReference>
<proteinExistence type="predicted"/>
<feature type="transmembrane region" description="Helical" evidence="2">
    <location>
        <begin position="456"/>
        <end position="474"/>
    </location>
</feature>
<feature type="region of interest" description="Disordered" evidence="1">
    <location>
        <begin position="147"/>
        <end position="170"/>
    </location>
</feature>
<dbReference type="SUPFAM" id="SSF103647">
    <property type="entry name" value="TSP type-3 repeat"/>
    <property type="match status" value="1"/>
</dbReference>
<keyword evidence="2" id="KW-0812">Transmembrane</keyword>
<feature type="signal peptide" evidence="3">
    <location>
        <begin position="1"/>
        <end position="19"/>
    </location>
</feature>
<dbReference type="Proteomes" id="UP000274695">
    <property type="component" value="Unassembled WGS sequence"/>
</dbReference>
<feature type="compositionally biased region" description="Acidic residues" evidence="1">
    <location>
        <begin position="148"/>
        <end position="157"/>
    </location>
</feature>
<comment type="caution">
    <text evidence="4">The sequence shown here is derived from an EMBL/GenBank/DDBJ whole genome shotgun (WGS) entry which is preliminary data.</text>
</comment>
<feature type="chain" id="PRO_5045738245" description="Thrombospondin type 3 repeat-containing protein" evidence="3">
    <location>
        <begin position="20"/>
        <end position="481"/>
    </location>
</feature>